<feature type="region of interest" description="Disordered" evidence="1">
    <location>
        <begin position="602"/>
        <end position="621"/>
    </location>
</feature>
<evidence type="ECO:0000256" key="1">
    <source>
        <dbReference type="SAM" id="MobiDB-lite"/>
    </source>
</evidence>
<proteinExistence type="predicted"/>
<protein>
    <recommendedName>
        <fullName evidence="4">Phage tail lysozyme domain-containing protein</fullName>
    </recommendedName>
</protein>
<reference evidence="2" key="1">
    <citation type="submission" date="2013-04" db="EMBL/GenBank/DDBJ databases">
        <title>The genome sequencing project of 58 acetic acid bacteria.</title>
        <authorList>
            <person name="Okamoto-Kainuma A."/>
            <person name="Ishikawa M."/>
            <person name="Umino S."/>
            <person name="Koizumi Y."/>
            <person name="Shiwa Y."/>
            <person name="Yoshikawa H."/>
            <person name="Matsutani M."/>
            <person name="Matsushita K."/>
        </authorList>
    </citation>
    <scope>NUCLEOTIDE SEQUENCE</scope>
    <source>
        <strain evidence="2">NRIC 0535</strain>
    </source>
</reference>
<dbReference type="EMBL" id="BAPV01000012">
    <property type="protein sequence ID" value="GBQ88922.1"/>
    <property type="molecule type" value="Genomic_DNA"/>
</dbReference>
<keyword evidence="3" id="KW-1185">Reference proteome</keyword>
<gene>
    <name evidence="2" type="ORF">AA0535_1663</name>
</gene>
<comment type="caution">
    <text evidence="2">The sequence shown here is derived from an EMBL/GenBank/DDBJ whole genome shotgun (WGS) entry which is preliminary data.</text>
</comment>
<evidence type="ECO:0000313" key="3">
    <source>
        <dbReference type="Proteomes" id="UP001062776"/>
    </source>
</evidence>
<dbReference type="Proteomes" id="UP001062776">
    <property type="component" value="Unassembled WGS sequence"/>
</dbReference>
<name>A0ABQ0Q2Z9_9PROT</name>
<organism evidence="2 3">
    <name type="scientific">Asaia krungthepensis NRIC 0535</name>
    <dbReference type="NCBI Taxonomy" id="1307925"/>
    <lineage>
        <taxon>Bacteria</taxon>
        <taxon>Pseudomonadati</taxon>
        <taxon>Pseudomonadota</taxon>
        <taxon>Alphaproteobacteria</taxon>
        <taxon>Acetobacterales</taxon>
        <taxon>Acetobacteraceae</taxon>
        <taxon>Asaia</taxon>
    </lineage>
</organism>
<evidence type="ECO:0008006" key="4">
    <source>
        <dbReference type="Google" id="ProtNLM"/>
    </source>
</evidence>
<evidence type="ECO:0000313" key="2">
    <source>
        <dbReference type="EMBL" id="GBQ88922.1"/>
    </source>
</evidence>
<sequence length="663" mass="69878">MSIIDRLVIQLGMDTKGFSGEARKSVEQLREVEKQAQATGSGMERDGVKAASFFSGVRREALAMFAVFTAGKSLKAFIGDTTKANAQLDYMSQRLNMDPAGLNRLETAAKAAGGSFGEVTQAFGTLQQRMTDPQELAKVSQAFARLGVSDFMDKSGNIQGDIVARLNRSVHQNHINNQVALGYMRDLNFGEGMINQVLMDPKKFEDLQRQLKNMPAPSKAATEASRQLYQDWNILTQQSENLTNVLTAKLAPGLDQVVRRLLELERDHPDIAGAIGGITLAVGELSKAFGGLGGILAGMAGLNIIKRLFGGDAKAMRAAIAELKAAREAAVLPEAVAAGGLGGRGVLARLGPWGLAVAAGAAVMAPGKTNEGEADVLAQMRAEGRTGTHSRGVASKSPLFDLYASTIAEKESGGDYAKVGGYNGAYSGKYQMGSSAIKDAAAWLREPVPTRETFLADHAMQERFFRAFTDSNNAVLSSSSDAYGKLVDLQRFAALGYAHNQGAGGAADWLKTGTSKADGFGTDARDYALAVLKAGASQAGQLATNVDAAPDRRPSTVLRYDAPKAAQDAAIKRLIDTHTALKDQMAQASKTIGTGGVSRMAASVTAGDSPGSVSKTTNNTTHNVNLHGDVIIPTNATDAKGIARDFHDSMRQQLAAVNAPGVQ</sequence>
<accession>A0ABQ0Q2Z9</accession>